<sequence>MNNLSYFFIASLISSLISLNVQAGKETGMNHASASSPRSSPKSHGAGINLSEQATVVSEKNGGAPVYPKIAARIHSSESAKGKQVHTASETTAGPSKASAIHASKPLPVAKGSNVSIKNTSAPTPTAEKEHYIEVGKYNPYLKKHQYTKIKQTPEQHEKNLARFGIVRHPTASDIHVKIIRIGHSEQSKSPWSR</sequence>
<feature type="signal peptide" evidence="2">
    <location>
        <begin position="1"/>
        <end position="23"/>
    </location>
</feature>
<gene>
    <name evidence="3" type="ORF">FA14DRAFT_185601</name>
</gene>
<dbReference type="RefSeq" id="XP_025352783.1">
    <property type="nucleotide sequence ID" value="XM_025501463.1"/>
</dbReference>
<name>A0A316V7K3_9BASI</name>
<keyword evidence="4" id="KW-1185">Reference proteome</keyword>
<evidence type="ECO:0000256" key="1">
    <source>
        <dbReference type="SAM" id="MobiDB-lite"/>
    </source>
</evidence>
<dbReference type="InParanoid" id="A0A316V7K3"/>
<dbReference type="GeneID" id="37023244"/>
<accession>A0A316V7K3</accession>
<feature type="chain" id="PRO_5016310790" evidence="2">
    <location>
        <begin position="24"/>
        <end position="194"/>
    </location>
</feature>
<keyword evidence="2" id="KW-0732">Signal</keyword>
<dbReference type="EMBL" id="KZ819605">
    <property type="protein sequence ID" value="PWN32481.1"/>
    <property type="molecule type" value="Genomic_DNA"/>
</dbReference>
<feature type="compositionally biased region" description="Low complexity" evidence="1">
    <location>
        <begin position="32"/>
        <end position="43"/>
    </location>
</feature>
<reference evidence="3 4" key="1">
    <citation type="journal article" date="2018" name="Mol. Biol. Evol.">
        <title>Broad Genomic Sampling Reveals a Smut Pathogenic Ancestry of the Fungal Clade Ustilaginomycotina.</title>
        <authorList>
            <person name="Kijpornyongpan T."/>
            <person name="Mondo S.J."/>
            <person name="Barry K."/>
            <person name="Sandor L."/>
            <person name="Lee J."/>
            <person name="Lipzen A."/>
            <person name="Pangilinan J."/>
            <person name="LaButti K."/>
            <person name="Hainaut M."/>
            <person name="Henrissat B."/>
            <person name="Grigoriev I.V."/>
            <person name="Spatafora J.W."/>
            <person name="Aime M.C."/>
        </authorList>
    </citation>
    <scope>NUCLEOTIDE SEQUENCE [LARGE SCALE GENOMIC DNA]</scope>
    <source>
        <strain evidence="3 4">MCA 3882</strain>
    </source>
</reference>
<evidence type="ECO:0000313" key="4">
    <source>
        <dbReference type="Proteomes" id="UP000245771"/>
    </source>
</evidence>
<feature type="region of interest" description="Disordered" evidence="1">
    <location>
        <begin position="77"/>
        <end position="100"/>
    </location>
</feature>
<proteinExistence type="predicted"/>
<dbReference type="Proteomes" id="UP000245771">
    <property type="component" value="Unassembled WGS sequence"/>
</dbReference>
<evidence type="ECO:0000313" key="3">
    <source>
        <dbReference type="EMBL" id="PWN32481.1"/>
    </source>
</evidence>
<evidence type="ECO:0000256" key="2">
    <source>
        <dbReference type="SAM" id="SignalP"/>
    </source>
</evidence>
<feature type="region of interest" description="Disordered" evidence="1">
    <location>
        <begin position="28"/>
        <end position="47"/>
    </location>
</feature>
<dbReference type="AlphaFoldDB" id="A0A316V7K3"/>
<organism evidence="3 4">
    <name type="scientific">Meira miltonrushii</name>
    <dbReference type="NCBI Taxonomy" id="1280837"/>
    <lineage>
        <taxon>Eukaryota</taxon>
        <taxon>Fungi</taxon>
        <taxon>Dikarya</taxon>
        <taxon>Basidiomycota</taxon>
        <taxon>Ustilaginomycotina</taxon>
        <taxon>Exobasidiomycetes</taxon>
        <taxon>Exobasidiales</taxon>
        <taxon>Brachybasidiaceae</taxon>
        <taxon>Meira</taxon>
    </lineage>
</organism>
<protein>
    <submittedName>
        <fullName evidence="3">Uncharacterized protein</fullName>
    </submittedName>
</protein>